<feature type="compositionally biased region" description="Polar residues" evidence="1">
    <location>
        <begin position="236"/>
        <end position="253"/>
    </location>
</feature>
<protein>
    <submittedName>
        <fullName evidence="2">Uncharacterized protein</fullName>
    </submittedName>
</protein>
<accession>A0ABR4BW35</accession>
<name>A0ABR4BW35_9HELO</name>
<evidence type="ECO:0000256" key="1">
    <source>
        <dbReference type="SAM" id="MobiDB-lite"/>
    </source>
</evidence>
<evidence type="ECO:0000313" key="2">
    <source>
        <dbReference type="EMBL" id="KAL2061562.1"/>
    </source>
</evidence>
<dbReference type="EMBL" id="JAZHXI010000018">
    <property type="protein sequence ID" value="KAL2061562.1"/>
    <property type="molecule type" value="Genomic_DNA"/>
</dbReference>
<evidence type="ECO:0000313" key="3">
    <source>
        <dbReference type="Proteomes" id="UP001595075"/>
    </source>
</evidence>
<gene>
    <name evidence="2" type="ORF">VTL71DRAFT_6939</name>
</gene>
<comment type="caution">
    <text evidence="2">The sequence shown here is derived from an EMBL/GenBank/DDBJ whole genome shotgun (WGS) entry which is preliminary data.</text>
</comment>
<organism evidence="2 3">
    <name type="scientific">Oculimacula yallundae</name>
    <dbReference type="NCBI Taxonomy" id="86028"/>
    <lineage>
        <taxon>Eukaryota</taxon>
        <taxon>Fungi</taxon>
        <taxon>Dikarya</taxon>
        <taxon>Ascomycota</taxon>
        <taxon>Pezizomycotina</taxon>
        <taxon>Leotiomycetes</taxon>
        <taxon>Helotiales</taxon>
        <taxon>Ploettnerulaceae</taxon>
        <taxon>Oculimacula</taxon>
    </lineage>
</organism>
<dbReference type="PANTHER" id="PTHR35179">
    <property type="entry name" value="PROTEIN CBG02620"/>
    <property type="match status" value="1"/>
</dbReference>
<dbReference type="Proteomes" id="UP001595075">
    <property type="component" value="Unassembled WGS sequence"/>
</dbReference>
<sequence>MASSISPKQSTTTVPSLMALPEVPRYVHGPDIVLTSPLVASSMAAPKRDRIASMKLVSAIGPKPPILRVFKARPSPHNPLWTPPQPIWSSILGPVIEGELMQETQSVPSVQPTHSHTLQYPQVLLQQQVVKPQVQDHWPKFSSIVPSNDLIQSSNPWPLLTLETQRAQSPHLVLAQEPAQQRQVSEDICPVGKSKPTANTIPDQSLSVLDLNHESFTAGAPRDTQDPDRSSHPNHSKSSNRQPTKVSPPSSLKANPLGSPIEVERLPELSPKRAFQCINNCRTFISYNLVKDDETTIIVPGYPPTFSRLEFPSKVKNRNKILFTAKDDRRRRSMSDFFTALEVWPWVQPGSLRGINIITDASSFKKLFNFHALPGKHVAKLDIDVEFICGSLVMVDRKSRLEALESAARLFLDVGDGYPRDLGHWRAVQYELGDMRWVVRYRADAWFEGNKLGIKGKEAPETEVISKQDTKAIIRGREVRPGSVVSMIPKAIGRPTLQVPRKHNEHHTTSEAAGLIAWIQQAGELCQAYTWKSKVVGYEMLDPHYDIWETKHQQEIRSMTDLFKGVRDVILEDQKTAGAGTSKYTLRGAFRHESLLKLYRADTNGMDMTDEIKSKFWGPKKGG</sequence>
<dbReference type="PANTHER" id="PTHR35179:SF2">
    <property type="entry name" value="START DOMAIN-CONTAINING PROTEIN"/>
    <property type="match status" value="1"/>
</dbReference>
<keyword evidence="3" id="KW-1185">Reference proteome</keyword>
<feature type="region of interest" description="Disordered" evidence="1">
    <location>
        <begin position="217"/>
        <end position="259"/>
    </location>
</feature>
<reference evidence="2 3" key="1">
    <citation type="journal article" date="2024" name="Commun. Biol.">
        <title>Comparative genomic analysis of thermophilic fungi reveals convergent evolutionary adaptations and gene losses.</title>
        <authorList>
            <person name="Steindorff A.S."/>
            <person name="Aguilar-Pontes M.V."/>
            <person name="Robinson A.J."/>
            <person name="Andreopoulos B."/>
            <person name="LaButti K."/>
            <person name="Kuo A."/>
            <person name="Mondo S."/>
            <person name="Riley R."/>
            <person name="Otillar R."/>
            <person name="Haridas S."/>
            <person name="Lipzen A."/>
            <person name="Grimwood J."/>
            <person name="Schmutz J."/>
            <person name="Clum A."/>
            <person name="Reid I.D."/>
            <person name="Moisan M.C."/>
            <person name="Butler G."/>
            <person name="Nguyen T.T.M."/>
            <person name="Dewar K."/>
            <person name="Conant G."/>
            <person name="Drula E."/>
            <person name="Henrissat B."/>
            <person name="Hansel C."/>
            <person name="Singer S."/>
            <person name="Hutchinson M.I."/>
            <person name="de Vries R.P."/>
            <person name="Natvig D.O."/>
            <person name="Powell A.J."/>
            <person name="Tsang A."/>
            <person name="Grigoriev I.V."/>
        </authorList>
    </citation>
    <scope>NUCLEOTIDE SEQUENCE [LARGE SCALE GENOMIC DNA]</scope>
    <source>
        <strain evidence="2 3">CBS 494.80</strain>
    </source>
</reference>
<proteinExistence type="predicted"/>